<keyword evidence="1" id="KW-0812">Transmembrane</keyword>
<protein>
    <submittedName>
        <fullName evidence="2">Uncharacterized protein</fullName>
    </submittedName>
</protein>
<keyword evidence="1" id="KW-1133">Transmembrane helix</keyword>
<name>A0ABP1BDR3_9BRYO</name>
<feature type="transmembrane region" description="Helical" evidence="1">
    <location>
        <begin position="23"/>
        <end position="44"/>
    </location>
</feature>
<organism evidence="2 3">
    <name type="scientific">Sphagnum jensenii</name>
    <dbReference type="NCBI Taxonomy" id="128206"/>
    <lineage>
        <taxon>Eukaryota</taxon>
        <taxon>Viridiplantae</taxon>
        <taxon>Streptophyta</taxon>
        <taxon>Embryophyta</taxon>
        <taxon>Bryophyta</taxon>
        <taxon>Sphagnophytina</taxon>
        <taxon>Sphagnopsida</taxon>
        <taxon>Sphagnales</taxon>
        <taxon>Sphagnaceae</taxon>
        <taxon>Sphagnum</taxon>
    </lineage>
</organism>
<proteinExistence type="predicted"/>
<dbReference type="EMBL" id="OZ023704">
    <property type="protein sequence ID" value="CAK9873124.1"/>
    <property type="molecule type" value="Genomic_DNA"/>
</dbReference>
<evidence type="ECO:0000256" key="1">
    <source>
        <dbReference type="SAM" id="Phobius"/>
    </source>
</evidence>
<evidence type="ECO:0000313" key="3">
    <source>
        <dbReference type="Proteomes" id="UP001497522"/>
    </source>
</evidence>
<dbReference type="Proteomes" id="UP001497522">
    <property type="component" value="Chromosome 3"/>
</dbReference>
<sequence length="53" mass="6281">MSKKWRSSLGQFSQIWSYLRLSLYVHGFALANGCIFSFCLLVTFRQKEKFKTQ</sequence>
<accession>A0ABP1BDR3</accession>
<keyword evidence="3" id="KW-1185">Reference proteome</keyword>
<gene>
    <name evidence="2" type="ORF">CSSPJE1EN2_LOCUS15694</name>
</gene>
<keyword evidence="1" id="KW-0472">Membrane</keyword>
<reference evidence="2" key="1">
    <citation type="submission" date="2024-03" db="EMBL/GenBank/DDBJ databases">
        <authorList>
            <consortium name="ELIXIR-Norway"/>
            <consortium name="Elixir Norway"/>
        </authorList>
    </citation>
    <scope>NUCLEOTIDE SEQUENCE</scope>
</reference>
<feature type="non-terminal residue" evidence="2">
    <location>
        <position position="53"/>
    </location>
</feature>
<evidence type="ECO:0000313" key="2">
    <source>
        <dbReference type="EMBL" id="CAK9873124.1"/>
    </source>
</evidence>